<reference evidence="5" key="2">
    <citation type="journal article" date="2017" name="Nat. Plants">
        <title>The Aegilops tauschii genome reveals multiple impacts of transposons.</title>
        <authorList>
            <person name="Zhao G."/>
            <person name="Zou C."/>
            <person name="Li K."/>
            <person name="Wang K."/>
            <person name="Li T."/>
            <person name="Gao L."/>
            <person name="Zhang X."/>
            <person name="Wang H."/>
            <person name="Yang Z."/>
            <person name="Liu X."/>
            <person name="Jiang W."/>
            <person name="Mao L."/>
            <person name="Kong X."/>
            <person name="Jiao Y."/>
            <person name="Jia J."/>
        </authorList>
    </citation>
    <scope>NUCLEOTIDE SEQUENCE [LARGE SCALE GENOMIC DNA]</scope>
    <source>
        <strain evidence="5">cv. AL8/78</strain>
    </source>
</reference>
<reference evidence="5" key="1">
    <citation type="journal article" date="2014" name="Science">
        <title>Ancient hybridizations among the ancestral genomes of bread wheat.</title>
        <authorList>
            <consortium name="International Wheat Genome Sequencing Consortium,"/>
            <person name="Marcussen T."/>
            <person name="Sandve S.R."/>
            <person name="Heier L."/>
            <person name="Spannagl M."/>
            <person name="Pfeifer M."/>
            <person name="Jakobsen K.S."/>
            <person name="Wulff B.B."/>
            <person name="Steuernagel B."/>
            <person name="Mayer K.F."/>
            <person name="Olsen O.A."/>
        </authorList>
    </citation>
    <scope>NUCLEOTIDE SEQUENCE [LARGE SCALE GENOMIC DNA]</scope>
    <source>
        <strain evidence="5">cv. AL8/78</strain>
    </source>
</reference>
<dbReference type="SUPFAM" id="SSF81383">
    <property type="entry name" value="F-box domain"/>
    <property type="match status" value="1"/>
</dbReference>
<organism evidence="4 5">
    <name type="scientific">Aegilops tauschii subsp. strangulata</name>
    <name type="common">Goatgrass</name>
    <dbReference type="NCBI Taxonomy" id="200361"/>
    <lineage>
        <taxon>Eukaryota</taxon>
        <taxon>Viridiplantae</taxon>
        <taxon>Streptophyta</taxon>
        <taxon>Embryophyta</taxon>
        <taxon>Tracheophyta</taxon>
        <taxon>Spermatophyta</taxon>
        <taxon>Magnoliopsida</taxon>
        <taxon>Liliopsida</taxon>
        <taxon>Poales</taxon>
        <taxon>Poaceae</taxon>
        <taxon>BOP clade</taxon>
        <taxon>Pooideae</taxon>
        <taxon>Triticodae</taxon>
        <taxon>Triticeae</taxon>
        <taxon>Triticinae</taxon>
        <taxon>Aegilops</taxon>
    </lineage>
</organism>
<reference evidence="4" key="3">
    <citation type="journal article" date="2017" name="Nature">
        <title>Genome sequence of the progenitor of the wheat D genome Aegilops tauschii.</title>
        <authorList>
            <person name="Luo M.C."/>
            <person name="Gu Y.Q."/>
            <person name="Puiu D."/>
            <person name="Wang H."/>
            <person name="Twardziok S.O."/>
            <person name="Deal K.R."/>
            <person name="Huo N."/>
            <person name="Zhu T."/>
            <person name="Wang L."/>
            <person name="Wang Y."/>
            <person name="McGuire P.E."/>
            <person name="Liu S."/>
            <person name="Long H."/>
            <person name="Ramasamy R.K."/>
            <person name="Rodriguez J.C."/>
            <person name="Van S.L."/>
            <person name="Yuan L."/>
            <person name="Wang Z."/>
            <person name="Xia Z."/>
            <person name="Xiao L."/>
            <person name="Anderson O.D."/>
            <person name="Ouyang S."/>
            <person name="Liang Y."/>
            <person name="Zimin A.V."/>
            <person name="Pertea G."/>
            <person name="Qi P."/>
            <person name="Bennetzen J.L."/>
            <person name="Dai X."/>
            <person name="Dawson M.W."/>
            <person name="Muller H.G."/>
            <person name="Kugler K."/>
            <person name="Rivarola-Duarte L."/>
            <person name="Spannagl M."/>
            <person name="Mayer K.F.X."/>
            <person name="Lu F.H."/>
            <person name="Bevan M.W."/>
            <person name="Leroy P."/>
            <person name="Li P."/>
            <person name="You F.M."/>
            <person name="Sun Q."/>
            <person name="Liu Z."/>
            <person name="Lyons E."/>
            <person name="Wicker T."/>
            <person name="Salzberg S.L."/>
            <person name="Devos K.M."/>
            <person name="Dvorak J."/>
        </authorList>
    </citation>
    <scope>NUCLEOTIDE SEQUENCE [LARGE SCALE GENOMIC DNA]</scope>
    <source>
        <strain evidence="4">cv. AL8/78</strain>
    </source>
</reference>
<reference evidence="4" key="5">
    <citation type="journal article" date="2021" name="G3 (Bethesda)">
        <title>Aegilops tauschii genome assembly Aet v5.0 features greater sequence contiguity and improved annotation.</title>
        <authorList>
            <person name="Wang L."/>
            <person name="Zhu T."/>
            <person name="Rodriguez J.C."/>
            <person name="Deal K.R."/>
            <person name="Dubcovsky J."/>
            <person name="McGuire P.E."/>
            <person name="Lux T."/>
            <person name="Spannagl M."/>
            <person name="Mayer K.F.X."/>
            <person name="Baldrich P."/>
            <person name="Meyers B.C."/>
            <person name="Huo N."/>
            <person name="Gu Y.Q."/>
            <person name="Zhou H."/>
            <person name="Devos K.M."/>
            <person name="Bennetzen J.L."/>
            <person name="Unver T."/>
            <person name="Budak H."/>
            <person name="Gulick P.J."/>
            <person name="Galiba G."/>
            <person name="Kalapos B."/>
            <person name="Nelson D.R."/>
            <person name="Li P."/>
            <person name="You F.M."/>
            <person name="Luo M.C."/>
            <person name="Dvorak J."/>
        </authorList>
    </citation>
    <scope>NUCLEOTIDE SEQUENCE [LARGE SCALE GENOMIC DNA]</scope>
    <source>
        <strain evidence="4">cv. AL8/78</strain>
    </source>
</reference>
<dbReference type="InterPro" id="IPR001810">
    <property type="entry name" value="F-box_dom"/>
</dbReference>
<sequence>AAPKRFPPLAWPLDSSSRRTMGVLALGRLISAQRERRRQRQRQRRRRTQARDDPVPLLAKRGRSSWQQDDRSEGRKRVKYSGPDIPQKIWRHIISLVPMQDAARAACVSHAFLRCWRFYPNIGFSNLTVGCNGVLTKAETSRKFASKVNQVLKNHSGIGLKTIKLEFLGHNSSDCSSLNSWLRVAITSELEELSLVLSSEVATYRFPCSLLSGLRGNSIRYVHLSGCVFRPVVRLSCFKSLMNLRLYHLRISEDELGCLLSSCSALELFSFGYCNEITCLKIPDMLQRLNDLQVVGCNDLRVVESKALNLSSFYFGGKRGQISHGEQLKNLTMPHPRALDNAHAMLPTSMPNLETLDISLRLKTDTPMMHSQFLRIKYLRITVDVYSFPHINDYISLVPFLDASPCLESFYLQVAEPMEHDSIFRDPSPLRRMPGHRHDKLKSVKIIGFNSAKSLIELTVHIIENAGSLESLTLDTADCSLGCSDSETERCSTLGQSTLMEVPRALFAIRRYVEGIVPSTVKLDVLEPCARCCNAS</sequence>
<dbReference type="Pfam" id="PF00646">
    <property type="entry name" value="F-box"/>
    <property type="match status" value="1"/>
</dbReference>
<feature type="domain" description="At1g61320/AtMIF1 LRR" evidence="3">
    <location>
        <begin position="151"/>
        <end position="530"/>
    </location>
</feature>
<evidence type="ECO:0000313" key="5">
    <source>
        <dbReference type="Proteomes" id="UP000015105"/>
    </source>
</evidence>
<dbReference type="SUPFAM" id="SSF52047">
    <property type="entry name" value="RNI-like"/>
    <property type="match status" value="1"/>
</dbReference>
<dbReference type="Pfam" id="PF23622">
    <property type="entry name" value="LRR_At1g61320_AtMIF1"/>
    <property type="match status" value="1"/>
</dbReference>
<dbReference type="PANTHER" id="PTHR34145">
    <property type="entry name" value="OS02G0105600 PROTEIN"/>
    <property type="match status" value="1"/>
</dbReference>
<dbReference type="PANTHER" id="PTHR34145:SF32">
    <property type="entry name" value="F-BOX DOMAIN-CONTAINING PROTEIN"/>
    <property type="match status" value="1"/>
</dbReference>
<accession>A0A453L5D3</accession>
<evidence type="ECO:0000313" key="4">
    <source>
        <dbReference type="EnsemblPlants" id="AET5Gv20635500.3"/>
    </source>
</evidence>
<dbReference type="InterPro" id="IPR036047">
    <property type="entry name" value="F-box-like_dom_sf"/>
</dbReference>
<dbReference type="AlphaFoldDB" id="A0A453L5D3"/>
<dbReference type="InterPro" id="IPR032675">
    <property type="entry name" value="LRR_dom_sf"/>
</dbReference>
<dbReference type="InterPro" id="IPR055357">
    <property type="entry name" value="LRR_At1g61320_AtMIF1"/>
</dbReference>
<name>A0A453L5D3_AEGTS</name>
<keyword evidence="5" id="KW-1185">Reference proteome</keyword>
<proteinExistence type="predicted"/>
<dbReference type="STRING" id="200361.A0A453L5D3"/>
<dbReference type="Gene3D" id="3.80.10.10">
    <property type="entry name" value="Ribonuclease Inhibitor"/>
    <property type="match status" value="1"/>
</dbReference>
<feature type="compositionally biased region" description="Basic residues" evidence="1">
    <location>
        <begin position="35"/>
        <end position="48"/>
    </location>
</feature>
<evidence type="ECO:0000259" key="2">
    <source>
        <dbReference type="Pfam" id="PF00646"/>
    </source>
</evidence>
<dbReference type="EnsemblPlants" id="AET5Gv20635500.3">
    <property type="protein sequence ID" value="AET5Gv20635500.3"/>
    <property type="gene ID" value="AET5Gv20635500"/>
</dbReference>
<feature type="region of interest" description="Disordered" evidence="1">
    <location>
        <begin position="32"/>
        <end position="81"/>
    </location>
</feature>
<evidence type="ECO:0000256" key="1">
    <source>
        <dbReference type="SAM" id="MobiDB-lite"/>
    </source>
</evidence>
<dbReference type="Gramene" id="AET5Gv20635500.3">
    <property type="protein sequence ID" value="AET5Gv20635500.3"/>
    <property type="gene ID" value="AET5Gv20635500"/>
</dbReference>
<feature type="domain" description="F-box" evidence="2">
    <location>
        <begin position="84"/>
        <end position="117"/>
    </location>
</feature>
<dbReference type="InterPro" id="IPR053772">
    <property type="entry name" value="At1g61320/At1g61330-like"/>
</dbReference>
<dbReference type="Proteomes" id="UP000015105">
    <property type="component" value="Chromosome 5D"/>
</dbReference>
<reference evidence="4" key="4">
    <citation type="submission" date="2019-03" db="UniProtKB">
        <authorList>
            <consortium name="EnsemblPlants"/>
        </authorList>
    </citation>
    <scope>IDENTIFICATION</scope>
</reference>
<protein>
    <submittedName>
        <fullName evidence="4">Uncharacterized protein</fullName>
    </submittedName>
</protein>
<evidence type="ECO:0000259" key="3">
    <source>
        <dbReference type="Pfam" id="PF23622"/>
    </source>
</evidence>